<dbReference type="PANTHER" id="PTHR30085">
    <property type="entry name" value="AMINO ACID ABC TRANSPORTER PERMEASE"/>
    <property type="match status" value="1"/>
</dbReference>
<evidence type="ECO:0000259" key="5">
    <source>
        <dbReference type="SMART" id="SM00062"/>
    </source>
</evidence>
<dbReference type="PROSITE" id="PS51257">
    <property type="entry name" value="PROKAR_LIPOPROTEIN"/>
    <property type="match status" value="1"/>
</dbReference>
<dbReference type="SUPFAM" id="SSF53850">
    <property type="entry name" value="Periplasmic binding protein-like II"/>
    <property type="match status" value="1"/>
</dbReference>
<reference evidence="6 7" key="1">
    <citation type="submission" date="2021-07" db="EMBL/GenBank/DDBJ databases">
        <title>Actinomadura sp. PM05-2 isolated from lichen.</title>
        <authorList>
            <person name="Somphong A."/>
            <person name="Phongsopitanun W."/>
            <person name="Tanasupawat S."/>
            <person name="Peongsungnone V."/>
        </authorList>
    </citation>
    <scope>NUCLEOTIDE SEQUENCE [LARGE SCALE GENOMIC DNA]</scope>
    <source>
        <strain evidence="6 7">PM05-2</strain>
    </source>
</reference>
<gene>
    <name evidence="6" type="ORF">K1Y72_29100</name>
</gene>
<evidence type="ECO:0000256" key="1">
    <source>
        <dbReference type="ARBA" id="ARBA00010333"/>
    </source>
</evidence>
<evidence type="ECO:0000313" key="7">
    <source>
        <dbReference type="Proteomes" id="UP000774570"/>
    </source>
</evidence>
<sequence>MTTVLGRLLAALPLVLALGGCAAAASTASVTRQDTVVLGVKADQPGLAERASGGYRGFEVDFGTEVARRIGAKRVEYRTVTSEDRERLLNGHRVDLVLASYSITPERAAQVTFGGPYTTAHQRIMVRAGERGVGGVRDLAGRRLCEASGSVSTARIVQGLGIRPTLVPAASYSDCYAKLRSGEVDAVSTGDLVLAGFARRGGVRLVGDAFTDEPYGVGMRKGDLDGCEAVNKAITVMYQDGTAGRLLHRWFEGAGLRPVAEVPEFHGCS</sequence>
<dbReference type="Gene3D" id="3.40.190.10">
    <property type="entry name" value="Periplasmic binding protein-like II"/>
    <property type="match status" value="2"/>
</dbReference>
<protein>
    <submittedName>
        <fullName evidence="6">Glutamate ABC transporter substrate-binding protein</fullName>
    </submittedName>
</protein>
<feature type="chain" id="PRO_5045757927" evidence="4">
    <location>
        <begin position="25"/>
        <end position="269"/>
    </location>
</feature>
<evidence type="ECO:0000256" key="2">
    <source>
        <dbReference type="ARBA" id="ARBA00022448"/>
    </source>
</evidence>
<dbReference type="InterPro" id="IPR001638">
    <property type="entry name" value="Solute-binding_3/MltF_N"/>
</dbReference>
<feature type="domain" description="Solute-binding protein family 3/N-terminal" evidence="5">
    <location>
        <begin position="35"/>
        <end position="254"/>
    </location>
</feature>
<evidence type="ECO:0000256" key="3">
    <source>
        <dbReference type="ARBA" id="ARBA00022729"/>
    </source>
</evidence>
<keyword evidence="3 4" id="KW-0732">Signal</keyword>
<organism evidence="6 7">
    <name type="scientific">Actinomadura parmotrematis</name>
    <dbReference type="NCBI Taxonomy" id="2864039"/>
    <lineage>
        <taxon>Bacteria</taxon>
        <taxon>Bacillati</taxon>
        <taxon>Actinomycetota</taxon>
        <taxon>Actinomycetes</taxon>
        <taxon>Streptosporangiales</taxon>
        <taxon>Thermomonosporaceae</taxon>
        <taxon>Actinomadura</taxon>
    </lineage>
</organism>
<comment type="similarity">
    <text evidence="1">Belongs to the bacterial solute-binding protein 3 family.</text>
</comment>
<keyword evidence="2" id="KW-0813">Transport</keyword>
<comment type="caution">
    <text evidence="6">The sequence shown here is derived from an EMBL/GenBank/DDBJ whole genome shotgun (WGS) entry which is preliminary data.</text>
</comment>
<evidence type="ECO:0000313" key="6">
    <source>
        <dbReference type="EMBL" id="MBW8486456.1"/>
    </source>
</evidence>
<keyword evidence="7" id="KW-1185">Reference proteome</keyword>
<feature type="signal peptide" evidence="4">
    <location>
        <begin position="1"/>
        <end position="24"/>
    </location>
</feature>
<proteinExistence type="inferred from homology"/>
<name>A0ABS7G163_9ACTN</name>
<dbReference type="InterPro" id="IPR051455">
    <property type="entry name" value="Bact_solute-bind_prot3"/>
</dbReference>
<dbReference type="Pfam" id="PF00497">
    <property type="entry name" value="SBP_bac_3"/>
    <property type="match status" value="1"/>
</dbReference>
<dbReference type="CDD" id="cd13690">
    <property type="entry name" value="PBP2_GluB"/>
    <property type="match status" value="1"/>
</dbReference>
<dbReference type="EMBL" id="JAIBOA010000024">
    <property type="protein sequence ID" value="MBW8486456.1"/>
    <property type="molecule type" value="Genomic_DNA"/>
</dbReference>
<dbReference type="SMART" id="SM00062">
    <property type="entry name" value="PBPb"/>
    <property type="match status" value="1"/>
</dbReference>
<accession>A0ABS7G163</accession>
<dbReference type="RefSeq" id="WP_220169698.1">
    <property type="nucleotide sequence ID" value="NZ_JAIBOA010000024.1"/>
</dbReference>
<dbReference type="PANTHER" id="PTHR30085:SF6">
    <property type="entry name" value="ABC TRANSPORTER GLUTAMINE-BINDING PROTEIN GLNH"/>
    <property type="match status" value="1"/>
</dbReference>
<dbReference type="Proteomes" id="UP000774570">
    <property type="component" value="Unassembled WGS sequence"/>
</dbReference>
<evidence type="ECO:0000256" key="4">
    <source>
        <dbReference type="SAM" id="SignalP"/>
    </source>
</evidence>